<dbReference type="GO" id="GO:0016020">
    <property type="term" value="C:membrane"/>
    <property type="evidence" value="ECO:0007669"/>
    <property type="project" value="UniProtKB-SubCell"/>
</dbReference>
<geneLocation type="plasmid" evidence="6">
    <name>pri-2</name>
</geneLocation>
<accession>A0A192A8C3</accession>
<keyword evidence="2" id="KW-0732">Signal</keyword>
<dbReference type="RefSeq" id="WP_004636275.1">
    <property type="nucleotide sequence ID" value="NZ_CP012607.1"/>
</dbReference>
<name>A0A192A8C3_9RALS</name>
<keyword evidence="6" id="KW-1185">Reference proteome</keyword>
<keyword evidence="5" id="KW-0614">Plasmid</keyword>
<dbReference type="Proteomes" id="UP000078572">
    <property type="component" value="Plasmid pRI-2"/>
</dbReference>
<sequence length="561" mass="58101">MKNWNPQIKPLVIALIAVTALQGCGITQVRENQAAIVSDAQAKLDGAPRSRPVVRIHDGSWLMGEKIRASKPQPEIFSKQVVFKGSLASLTEAADWIAQNVGVRATVEASAATIPLQMARSGSGNPPQRMSDLNGPLPSSYGTGAAPLSPTGAAISAGTTASASVAPLVLSYTGNLRGFLETIDAHWGVWDRYRDGTVAFFKTETRTFPLPDLGEVASMNGSISANSTGAAGSGSSGTSTASTGTGSSSGSGNGGQTATLAVVSDPWLNLEKIAKTIAGADATVVADKHLGSVTVTATPPQCDRLEEWVKGLDAMFGKQIGIDVKIYEVRLSQEDNYGLNLSLAYKSGNGHTGATFTGAGVPSVTSTASPMTFGATIVGGKLDGTKAALQALSTLGNVSRVLQRGGVTQNGKVLALQDATLQDFVQGTQTTLASNVGSTTAIQTSTNISGFTGNFRPKVINGRIMMVFDMTISELQPLQTFTSGSSASQSTVQLRTMPLARFEQSVGLRPGETLVLTGMREQSTSTTNNGIGSPYMPLLGGGVDAQKKDTMIAVVITARLL</sequence>
<dbReference type="AlphaFoldDB" id="A0A192A8C3"/>
<dbReference type="InterPro" id="IPR050810">
    <property type="entry name" value="Bact_Secretion_Sys_Channel"/>
</dbReference>
<dbReference type="OrthoDB" id="6638496at2"/>
<evidence type="ECO:0000256" key="3">
    <source>
        <dbReference type="ARBA" id="ARBA00023136"/>
    </source>
</evidence>
<evidence type="ECO:0000256" key="2">
    <source>
        <dbReference type="ARBA" id="ARBA00022729"/>
    </source>
</evidence>
<evidence type="ECO:0000256" key="1">
    <source>
        <dbReference type="ARBA" id="ARBA00004370"/>
    </source>
</evidence>
<protein>
    <submittedName>
        <fullName evidence="5">Pilus assembly protein PilN</fullName>
    </submittedName>
</protein>
<evidence type="ECO:0000256" key="4">
    <source>
        <dbReference type="SAM" id="MobiDB-lite"/>
    </source>
</evidence>
<keyword evidence="3" id="KW-0472">Membrane</keyword>
<evidence type="ECO:0000313" key="6">
    <source>
        <dbReference type="Proteomes" id="UP000078572"/>
    </source>
</evidence>
<gene>
    <name evidence="5" type="ORF">A9Y76_28785</name>
</gene>
<feature type="compositionally biased region" description="Low complexity" evidence="4">
    <location>
        <begin position="236"/>
        <end position="246"/>
    </location>
</feature>
<dbReference type="PANTHER" id="PTHR30332">
    <property type="entry name" value="PROBABLE GENERAL SECRETION PATHWAY PROTEIN D"/>
    <property type="match status" value="1"/>
</dbReference>
<proteinExistence type="predicted"/>
<feature type="region of interest" description="Disordered" evidence="4">
    <location>
        <begin position="226"/>
        <end position="255"/>
    </location>
</feature>
<dbReference type="PANTHER" id="PTHR30332:SF24">
    <property type="entry name" value="SECRETIN GSPD-RELATED"/>
    <property type="match status" value="1"/>
</dbReference>
<evidence type="ECO:0000313" key="5">
    <source>
        <dbReference type="EMBL" id="ANJ76608.1"/>
    </source>
</evidence>
<reference evidence="6" key="1">
    <citation type="submission" date="2016-06" db="EMBL/GenBank/DDBJ databases">
        <authorList>
            <person name="Xu Y."/>
            <person name="Nagy A."/>
            <person name="Yan X."/>
            <person name="Kim S.W."/>
            <person name="Haley B."/>
            <person name="Liu N.T."/>
            <person name="Nou X."/>
        </authorList>
    </citation>
    <scope>NUCLEOTIDE SEQUENCE [LARGE SCALE GENOMIC DNA]</scope>
    <source>
        <strain evidence="6">ATCC 49129</strain>
        <plasmid evidence="6">pri-2</plasmid>
    </source>
</reference>
<dbReference type="GeneID" id="61530017"/>
<dbReference type="PROSITE" id="PS51257">
    <property type="entry name" value="PROKAR_LIPOPROTEIN"/>
    <property type="match status" value="1"/>
</dbReference>
<organism evidence="5 6">
    <name type="scientific">Ralstonia insidiosa</name>
    <dbReference type="NCBI Taxonomy" id="190721"/>
    <lineage>
        <taxon>Bacteria</taxon>
        <taxon>Pseudomonadati</taxon>
        <taxon>Pseudomonadota</taxon>
        <taxon>Betaproteobacteria</taxon>
        <taxon>Burkholderiales</taxon>
        <taxon>Burkholderiaceae</taxon>
        <taxon>Ralstonia</taxon>
    </lineage>
</organism>
<comment type="subcellular location">
    <subcellularLocation>
        <location evidence="1">Membrane</location>
    </subcellularLocation>
</comment>
<dbReference type="EMBL" id="CP016025">
    <property type="protein sequence ID" value="ANJ76608.1"/>
    <property type="molecule type" value="Genomic_DNA"/>
</dbReference>